<evidence type="ECO:0000259" key="4">
    <source>
        <dbReference type="PROSITE" id="PS50977"/>
    </source>
</evidence>
<dbReference type="EMBL" id="CP137624">
    <property type="protein sequence ID" value="WPK12930.1"/>
    <property type="molecule type" value="Genomic_DNA"/>
</dbReference>
<evidence type="ECO:0000256" key="1">
    <source>
        <dbReference type="ARBA" id="ARBA00022491"/>
    </source>
</evidence>
<dbReference type="Pfam" id="PF14278">
    <property type="entry name" value="TetR_C_8"/>
    <property type="match status" value="1"/>
</dbReference>
<keyword evidence="2 3" id="KW-0238">DNA-binding</keyword>
<dbReference type="PROSITE" id="PS50977">
    <property type="entry name" value="HTH_TETR_2"/>
    <property type="match status" value="1"/>
</dbReference>
<dbReference type="Gene3D" id="1.10.357.10">
    <property type="entry name" value="Tetracycline Repressor, domain 2"/>
    <property type="match status" value="1"/>
</dbReference>
<sequence length="198" mass="22867">MSVHEKMNSETKQAIKHALISQIEMVGFERVTVKELALTAKINRGTFYLHYTDKFAVMEDIQQELLHHLAECVQKIRLLDATHTIQAGQLYPPFVEVIHYIKEQATFFRVLLGEQGSPVFSIGVKNIFSEQILQNLIMIQADKLDMEFSKYLRAFISSAVLGVIQEWLANGNEQLSVEKLSMIHFRLMKFLGEMWSYN</sequence>
<dbReference type="InterPro" id="IPR039532">
    <property type="entry name" value="TetR_C_Firmicutes"/>
</dbReference>
<keyword evidence="6" id="KW-1185">Reference proteome</keyword>
<accession>A0ABZ0RXQ0</accession>
<dbReference type="RefSeq" id="WP_319837579.1">
    <property type="nucleotide sequence ID" value="NZ_CP137624.1"/>
</dbReference>
<protein>
    <submittedName>
        <fullName evidence="5">TetR/AcrR family transcriptional regulator C-terminal domain-containing protein</fullName>
    </submittedName>
</protein>
<feature type="DNA-binding region" description="H-T-H motif" evidence="3">
    <location>
        <begin position="32"/>
        <end position="51"/>
    </location>
</feature>
<evidence type="ECO:0000313" key="5">
    <source>
        <dbReference type="EMBL" id="WPK12930.1"/>
    </source>
</evidence>
<dbReference type="InterPro" id="IPR050624">
    <property type="entry name" value="HTH-type_Tx_Regulator"/>
</dbReference>
<dbReference type="SUPFAM" id="SSF46689">
    <property type="entry name" value="Homeodomain-like"/>
    <property type="match status" value="1"/>
</dbReference>
<keyword evidence="1" id="KW-0678">Repressor</keyword>
<dbReference type="Pfam" id="PF00440">
    <property type="entry name" value="TetR_N"/>
    <property type="match status" value="1"/>
</dbReference>
<dbReference type="PANTHER" id="PTHR43479:SF7">
    <property type="entry name" value="TETR-FAMILY TRANSCRIPTIONAL REGULATOR"/>
    <property type="match status" value="1"/>
</dbReference>
<reference evidence="5 6" key="1">
    <citation type="submission" date="2023-09" db="EMBL/GenBank/DDBJ databases">
        <authorList>
            <person name="Page C.A."/>
            <person name="Perez-Diaz I.M."/>
        </authorList>
    </citation>
    <scope>NUCLEOTIDE SEQUENCE [LARGE SCALE GENOMIC DNA]</scope>
    <source>
        <strain evidence="5 6">Ll15</strain>
    </source>
</reference>
<organism evidence="5 6">
    <name type="scientific">Lysinibacillus louembei</name>
    <dbReference type="NCBI Taxonomy" id="1470088"/>
    <lineage>
        <taxon>Bacteria</taxon>
        <taxon>Bacillati</taxon>
        <taxon>Bacillota</taxon>
        <taxon>Bacilli</taxon>
        <taxon>Bacillales</taxon>
        <taxon>Bacillaceae</taxon>
        <taxon>Lysinibacillus</taxon>
    </lineage>
</organism>
<dbReference type="InterPro" id="IPR001647">
    <property type="entry name" value="HTH_TetR"/>
</dbReference>
<dbReference type="PANTHER" id="PTHR43479">
    <property type="entry name" value="ACREF/ENVCD OPERON REPRESSOR-RELATED"/>
    <property type="match status" value="1"/>
</dbReference>
<dbReference type="Proteomes" id="UP001322664">
    <property type="component" value="Chromosome"/>
</dbReference>
<feature type="domain" description="HTH tetR-type" evidence="4">
    <location>
        <begin position="9"/>
        <end position="69"/>
    </location>
</feature>
<name>A0ABZ0RXQ0_9BACI</name>
<dbReference type="InterPro" id="IPR009057">
    <property type="entry name" value="Homeodomain-like_sf"/>
</dbReference>
<evidence type="ECO:0000256" key="2">
    <source>
        <dbReference type="ARBA" id="ARBA00023125"/>
    </source>
</evidence>
<evidence type="ECO:0000313" key="6">
    <source>
        <dbReference type="Proteomes" id="UP001322664"/>
    </source>
</evidence>
<proteinExistence type="predicted"/>
<evidence type="ECO:0000256" key="3">
    <source>
        <dbReference type="PROSITE-ProRule" id="PRU00335"/>
    </source>
</evidence>
<gene>
    <name evidence="5" type="ORF">R6U77_04355</name>
</gene>